<dbReference type="InterPro" id="IPR011250">
    <property type="entry name" value="OMP/PagP_B-barrel"/>
</dbReference>
<evidence type="ECO:0000313" key="3">
    <source>
        <dbReference type="Proteomes" id="UP000267268"/>
    </source>
</evidence>
<organism evidence="2 3">
    <name type="scientific">Flammeovirga pectinis</name>
    <dbReference type="NCBI Taxonomy" id="2494373"/>
    <lineage>
        <taxon>Bacteria</taxon>
        <taxon>Pseudomonadati</taxon>
        <taxon>Bacteroidota</taxon>
        <taxon>Cytophagia</taxon>
        <taxon>Cytophagales</taxon>
        <taxon>Flammeovirgaceae</taxon>
        <taxon>Flammeovirga</taxon>
    </lineage>
</organism>
<reference evidence="2 3" key="1">
    <citation type="submission" date="2018-12" db="EMBL/GenBank/DDBJ databases">
        <title>Flammeovirga pectinis sp. nov., isolated from the gut of the Korean scallop, Patinopecten yessoensis.</title>
        <authorList>
            <person name="Bae J.-W."/>
            <person name="Jeong Y.-S."/>
            <person name="Kang W."/>
        </authorList>
    </citation>
    <scope>NUCLEOTIDE SEQUENCE [LARGE SCALE GENOMIC DNA]</scope>
    <source>
        <strain evidence="2 3">L12M1</strain>
    </source>
</reference>
<evidence type="ECO:0000256" key="1">
    <source>
        <dbReference type="SAM" id="SignalP"/>
    </source>
</evidence>
<dbReference type="SUPFAM" id="SSF56925">
    <property type="entry name" value="OMPA-like"/>
    <property type="match status" value="1"/>
</dbReference>
<dbReference type="Gene3D" id="2.40.160.20">
    <property type="match status" value="1"/>
</dbReference>
<protein>
    <submittedName>
        <fullName evidence="2">Uncharacterized protein</fullName>
    </submittedName>
</protein>
<dbReference type="EMBL" id="CP034562">
    <property type="protein sequence ID" value="AZQ63521.1"/>
    <property type="molecule type" value="Genomic_DNA"/>
</dbReference>
<keyword evidence="1" id="KW-0732">Signal</keyword>
<name>A0A3Q9FN12_9BACT</name>
<sequence>MYKLLLPLMLSMIVSLSFAQDSLKTKPDVDPRDLDFNKNQNKGQWYTSLTLQLSSSSAENEDQFIRQLHYQDNGHFEVGVQGGYFIKDFFMTGLEFSYSSSNKNERYSANGEDNHLKSISHGYYIAPFIRNYIPLSKNRRFSIFNQTSLQVGFGTTLKQNETASALTKTKTDRVTLGIGIQPGLAAFIMDGFAFEASVGLLGLEMDHQQSTTNYTEESQRTDFDLNFKVNLLQIKLAVAYYF</sequence>
<evidence type="ECO:0000313" key="2">
    <source>
        <dbReference type="EMBL" id="AZQ63521.1"/>
    </source>
</evidence>
<dbReference type="OrthoDB" id="1427853at2"/>
<feature type="chain" id="PRO_5018716997" evidence="1">
    <location>
        <begin position="20"/>
        <end position="242"/>
    </location>
</feature>
<dbReference type="Proteomes" id="UP000267268">
    <property type="component" value="Chromosome 1"/>
</dbReference>
<feature type="signal peptide" evidence="1">
    <location>
        <begin position="1"/>
        <end position="19"/>
    </location>
</feature>
<proteinExistence type="predicted"/>
<accession>A0A3Q9FN12</accession>
<dbReference type="AlphaFoldDB" id="A0A3Q9FN12"/>
<gene>
    <name evidence="2" type="ORF">EI427_15205</name>
</gene>
<keyword evidence="3" id="KW-1185">Reference proteome</keyword>
<dbReference type="KEGG" id="fll:EI427_15205"/>